<dbReference type="eggNOG" id="COG2827">
    <property type="taxonomic scope" value="Bacteria"/>
</dbReference>
<accession>A0A0K0HF04</accession>
<dbReference type="AlphaFoldDB" id="A0A0K0HF04"/>
<name>A0A0K0HF04_SALBC</name>
<feature type="domain" description="GIY-YIG" evidence="4">
    <location>
        <begin position="26"/>
        <end position="103"/>
    </location>
</feature>
<dbReference type="InterPro" id="IPR050190">
    <property type="entry name" value="UPF0213_domain"/>
</dbReference>
<dbReference type="InterPro" id="IPR000305">
    <property type="entry name" value="GIY-YIG_endonuc"/>
</dbReference>
<dbReference type="PANTHER" id="PTHR34477">
    <property type="entry name" value="UPF0213 PROTEIN YHBQ"/>
    <property type="match status" value="1"/>
</dbReference>
<keyword evidence="3" id="KW-1133">Transmembrane helix</keyword>
<keyword evidence="3" id="KW-0812">Transmembrane</keyword>
<dbReference type="CDD" id="cd10456">
    <property type="entry name" value="GIY-YIG_UPF0213"/>
    <property type="match status" value="1"/>
</dbReference>
<evidence type="ECO:0000256" key="1">
    <source>
        <dbReference type="ARBA" id="ARBA00007435"/>
    </source>
</evidence>
<keyword evidence="3" id="KW-0472">Membrane</keyword>
<organism evidence="5 6">
    <name type="scientific">Salmonella bongori (strain ATCC 43975 / DSM 13772 / NCTC 12419)</name>
    <dbReference type="NCBI Taxonomy" id="218493"/>
    <lineage>
        <taxon>Bacteria</taxon>
        <taxon>Pseudomonadati</taxon>
        <taxon>Pseudomonadota</taxon>
        <taxon>Gammaproteobacteria</taxon>
        <taxon>Enterobacterales</taxon>
        <taxon>Enterobacteriaceae</taxon>
        <taxon>Salmonella</taxon>
    </lineage>
</organism>
<dbReference type="PANTHER" id="PTHR34477:SF1">
    <property type="entry name" value="UPF0213 PROTEIN YHBQ"/>
    <property type="match status" value="1"/>
</dbReference>
<gene>
    <name evidence="2" type="primary">yhbQ</name>
    <name evidence="5" type="ordered locus">SBG_2903</name>
</gene>
<reference evidence="5 6" key="1">
    <citation type="journal article" date="2011" name="PLoS Pathog.">
        <title>Salmonella bongori provides insights into the evolution of the Salmonellae.</title>
        <authorList>
            <person name="Fookes M."/>
            <person name="Schroeder G.N."/>
            <person name="Langridge G.C."/>
            <person name="Blondel C.J."/>
            <person name="Mammina C."/>
            <person name="Connor T.R."/>
            <person name="Seth-Smith H."/>
            <person name="Vernikos G.S."/>
            <person name="Robinson K.S."/>
            <person name="Sanders M."/>
            <person name="Petty N.K."/>
            <person name="Kingsley R.A."/>
            <person name="Baumler A.J."/>
            <person name="Nuccio S.P."/>
            <person name="Contreras I."/>
            <person name="Santiviago C.A."/>
            <person name="Maskell D."/>
            <person name="Barrow P."/>
            <person name="Humphrey T."/>
            <person name="Nastasi A."/>
            <person name="Roberts M."/>
            <person name="Frankel G."/>
            <person name="Parkhill J."/>
            <person name="Dougan G."/>
            <person name="Thomson N.R."/>
        </authorList>
    </citation>
    <scope>NUCLEOTIDE SEQUENCE [LARGE SCALE GENOMIC DNA]</scope>
    <source>
        <strain evidence="6">ATCC 43975 / DSM 13772 / NCTC 12419</strain>
    </source>
</reference>
<dbReference type="SUPFAM" id="SSF82771">
    <property type="entry name" value="GIY-YIG endonuclease"/>
    <property type="match status" value="1"/>
</dbReference>
<evidence type="ECO:0000259" key="4">
    <source>
        <dbReference type="PROSITE" id="PS50164"/>
    </source>
</evidence>
<dbReference type="EMBL" id="FR877557">
    <property type="protein sequence ID" value="CCC31957.1"/>
    <property type="molecule type" value="Genomic_DNA"/>
</dbReference>
<dbReference type="PROSITE" id="PS50164">
    <property type="entry name" value="GIY_YIG"/>
    <property type="match status" value="1"/>
</dbReference>
<dbReference type="HAMAP" id="MF_01029">
    <property type="entry name" value="UPF0213"/>
    <property type="match status" value="1"/>
</dbReference>
<dbReference type="Pfam" id="PF01541">
    <property type="entry name" value="GIY-YIG"/>
    <property type="match status" value="1"/>
</dbReference>
<dbReference type="InterPro" id="IPR035901">
    <property type="entry name" value="GIY-YIG_endonuc_sf"/>
</dbReference>
<dbReference type="InterPro" id="IPR022992">
    <property type="entry name" value="UPF0213_GIY-YIG_endonuc"/>
</dbReference>
<evidence type="ECO:0000256" key="3">
    <source>
        <dbReference type="SAM" id="Phobius"/>
    </source>
</evidence>
<feature type="transmembrane region" description="Helical" evidence="3">
    <location>
        <begin position="6"/>
        <end position="31"/>
    </location>
</feature>
<protein>
    <recommendedName>
        <fullName evidence="2">UPF0213 protein YhbQ</fullName>
    </recommendedName>
</protein>
<dbReference type="SMART" id="SM00465">
    <property type="entry name" value="GIYc"/>
    <property type="match status" value="1"/>
</dbReference>
<evidence type="ECO:0000256" key="2">
    <source>
        <dbReference type="HAMAP-Rule" id="MF_01029"/>
    </source>
</evidence>
<evidence type="ECO:0000313" key="5">
    <source>
        <dbReference type="EMBL" id="CCC31957.1"/>
    </source>
</evidence>
<dbReference type="Gene3D" id="3.40.1440.10">
    <property type="entry name" value="GIY-YIG endonuclease"/>
    <property type="match status" value="1"/>
</dbReference>
<sequence length="124" mass="13927">MAVSVSIFILAYTGNLKIIILMATMTPWYLYLIRTADNALYTGITTDVARRYKQHQTGKGAKALRGKGELTLAFAAQVGDRSLALRIEYRIKQLTKRQKECLVTERETFEALLASLQTPTLKSD</sequence>
<dbReference type="KEGG" id="sbg:SBG_2903"/>
<dbReference type="Proteomes" id="UP000000289">
    <property type="component" value="Chromosome"/>
</dbReference>
<evidence type="ECO:0000313" key="6">
    <source>
        <dbReference type="Proteomes" id="UP000000289"/>
    </source>
</evidence>
<proteinExistence type="inferred from homology"/>
<comment type="similarity">
    <text evidence="1 2">Belongs to the UPF0213 family.</text>
</comment>